<dbReference type="FunFam" id="2.130.10.10:FF:003490">
    <property type="entry name" value="Putative neurobeachin homolog"/>
    <property type="match status" value="1"/>
</dbReference>
<keyword evidence="12" id="KW-1185">Reference proteome</keyword>
<feature type="domain" description="BEACH-type PH" evidence="10">
    <location>
        <begin position="1702"/>
        <end position="1810"/>
    </location>
</feature>
<dbReference type="InterPro" id="IPR011993">
    <property type="entry name" value="PH-like_dom_sf"/>
</dbReference>
<dbReference type="InterPro" id="IPR016024">
    <property type="entry name" value="ARM-type_fold"/>
</dbReference>
<dbReference type="InterPro" id="IPR046852">
    <property type="entry name" value="Neurobeachin_a-sol"/>
</dbReference>
<feature type="compositionally biased region" description="Acidic residues" evidence="8">
    <location>
        <begin position="76"/>
        <end position="85"/>
    </location>
</feature>
<evidence type="ECO:0000256" key="8">
    <source>
        <dbReference type="SAM" id="MobiDB-lite"/>
    </source>
</evidence>
<dbReference type="PANTHER" id="PTHR13743:SF162">
    <property type="entry name" value="NEUROBEACHIN"/>
    <property type="match status" value="1"/>
</dbReference>
<accession>G0MEB5</accession>
<feature type="compositionally biased region" description="Polar residues" evidence="8">
    <location>
        <begin position="46"/>
        <end position="56"/>
    </location>
</feature>
<dbReference type="FunCoup" id="G0MEB5">
    <property type="interactions" value="3117"/>
</dbReference>
<evidence type="ECO:0000256" key="7">
    <source>
        <dbReference type="ARBA" id="ARBA00081052"/>
    </source>
</evidence>
<dbReference type="InterPro" id="IPR050865">
    <property type="entry name" value="BEACH_Domain"/>
</dbReference>
<evidence type="ECO:0000259" key="10">
    <source>
        <dbReference type="PROSITE" id="PS51783"/>
    </source>
</evidence>
<reference evidence="12" key="1">
    <citation type="submission" date="2011-07" db="EMBL/GenBank/DDBJ databases">
        <authorList>
            <consortium name="Caenorhabditis brenneri Sequencing and Analysis Consortium"/>
            <person name="Wilson R.K."/>
        </authorList>
    </citation>
    <scope>NUCLEOTIDE SEQUENCE [LARGE SCALE GENOMIC DNA]</scope>
    <source>
        <strain evidence="12">PB2801</strain>
    </source>
</reference>
<dbReference type="InterPro" id="IPR046851">
    <property type="entry name" value="NBCH_WD40"/>
</dbReference>
<evidence type="ECO:0000313" key="11">
    <source>
        <dbReference type="EMBL" id="EGT52012.1"/>
    </source>
</evidence>
<evidence type="ECO:0000313" key="12">
    <source>
        <dbReference type="Proteomes" id="UP000008068"/>
    </source>
</evidence>
<dbReference type="SMART" id="SM00320">
    <property type="entry name" value="WD40"/>
    <property type="match status" value="4"/>
</dbReference>
<dbReference type="SUPFAM" id="SSF50729">
    <property type="entry name" value="PH domain-like"/>
    <property type="match status" value="1"/>
</dbReference>
<dbReference type="HOGENOM" id="CLU_000218_2_0_1"/>
<dbReference type="Gene3D" id="2.60.120.200">
    <property type="match status" value="1"/>
</dbReference>
<evidence type="ECO:0000259" key="9">
    <source>
        <dbReference type="PROSITE" id="PS50197"/>
    </source>
</evidence>
<evidence type="ECO:0000256" key="6">
    <source>
        <dbReference type="ARBA" id="ARBA00068767"/>
    </source>
</evidence>
<dbReference type="InParanoid" id="G0MEB5"/>
<dbReference type="FunFam" id="1.10.1540.10:FF:000001">
    <property type="entry name" value="neurobeachin isoform X1"/>
    <property type="match status" value="1"/>
</dbReference>
<dbReference type="Pfam" id="PF20425">
    <property type="entry name" value="Neurobeachin"/>
    <property type="match status" value="1"/>
</dbReference>
<comment type="subcellular location">
    <subcellularLocation>
        <location evidence="1">Membrane</location>
    </subcellularLocation>
</comment>
<dbReference type="InterPro" id="IPR001680">
    <property type="entry name" value="WD40_rpt"/>
</dbReference>
<dbReference type="SMART" id="SM01026">
    <property type="entry name" value="Beach"/>
    <property type="match status" value="1"/>
</dbReference>
<dbReference type="Gene3D" id="2.30.29.30">
    <property type="entry name" value="Pleckstrin-homology domain (PH domain)/Phosphotyrosine-binding domain (PTB)"/>
    <property type="match status" value="1"/>
</dbReference>
<dbReference type="InterPro" id="IPR010508">
    <property type="entry name" value="NBEA-like_DUF1088"/>
</dbReference>
<evidence type="ECO:0000256" key="1">
    <source>
        <dbReference type="ARBA" id="ARBA00004370"/>
    </source>
</evidence>
<feature type="region of interest" description="Disordered" evidence="8">
    <location>
        <begin position="1316"/>
        <end position="1390"/>
    </location>
</feature>
<dbReference type="Pfam" id="PF02138">
    <property type="entry name" value="Beach"/>
    <property type="match status" value="1"/>
</dbReference>
<feature type="compositionally biased region" description="Polar residues" evidence="8">
    <location>
        <begin position="1340"/>
        <end position="1349"/>
    </location>
</feature>
<keyword evidence="2" id="KW-0853">WD repeat</keyword>
<dbReference type="PROSITE" id="PS51783">
    <property type="entry name" value="PH_BEACH"/>
    <property type="match status" value="1"/>
</dbReference>
<dbReference type="Pfam" id="PF15787">
    <property type="entry name" value="DUF4704"/>
    <property type="match status" value="1"/>
</dbReference>
<dbReference type="Pfam" id="PF20426">
    <property type="entry name" value="NBCH_WD40"/>
    <property type="match status" value="1"/>
</dbReference>
<dbReference type="GO" id="GO:0005829">
    <property type="term" value="C:cytosol"/>
    <property type="evidence" value="ECO:0007669"/>
    <property type="project" value="TreeGrafter"/>
</dbReference>
<evidence type="ECO:0000256" key="4">
    <source>
        <dbReference type="ARBA" id="ARBA00023136"/>
    </source>
</evidence>
<dbReference type="InterPro" id="IPR023362">
    <property type="entry name" value="PH-BEACH_dom"/>
</dbReference>
<dbReference type="SUPFAM" id="SSF81837">
    <property type="entry name" value="BEACH domain"/>
    <property type="match status" value="1"/>
</dbReference>
<evidence type="ECO:0000256" key="5">
    <source>
        <dbReference type="ARBA" id="ARBA00059038"/>
    </source>
</evidence>
<dbReference type="InterPro" id="IPR036372">
    <property type="entry name" value="BEACH_dom_sf"/>
</dbReference>
<evidence type="ECO:0000256" key="3">
    <source>
        <dbReference type="ARBA" id="ARBA00022737"/>
    </source>
</evidence>
<feature type="region of interest" description="Disordered" evidence="8">
    <location>
        <begin position="1634"/>
        <end position="1661"/>
    </location>
</feature>
<organism evidence="12">
    <name type="scientific">Caenorhabditis brenneri</name>
    <name type="common">Nematode worm</name>
    <dbReference type="NCBI Taxonomy" id="135651"/>
    <lineage>
        <taxon>Eukaryota</taxon>
        <taxon>Metazoa</taxon>
        <taxon>Ecdysozoa</taxon>
        <taxon>Nematoda</taxon>
        <taxon>Chromadorea</taxon>
        <taxon>Rhabditida</taxon>
        <taxon>Rhabditina</taxon>
        <taxon>Rhabditomorpha</taxon>
        <taxon>Rhabditoidea</taxon>
        <taxon>Rhabditidae</taxon>
        <taxon>Peloderinae</taxon>
        <taxon>Caenorhabditis</taxon>
    </lineage>
</organism>
<dbReference type="InterPro" id="IPR000409">
    <property type="entry name" value="BEACH_dom"/>
</dbReference>
<dbReference type="SUPFAM" id="SSF48371">
    <property type="entry name" value="ARM repeat"/>
    <property type="match status" value="1"/>
</dbReference>
<feature type="compositionally biased region" description="Acidic residues" evidence="8">
    <location>
        <begin position="24"/>
        <end position="35"/>
    </location>
</feature>
<dbReference type="Pfam" id="PF06469">
    <property type="entry name" value="DUF1088"/>
    <property type="match status" value="1"/>
</dbReference>
<dbReference type="GO" id="GO:0008104">
    <property type="term" value="P:intracellular protein localization"/>
    <property type="evidence" value="ECO:0007669"/>
    <property type="project" value="TreeGrafter"/>
</dbReference>
<evidence type="ECO:0000256" key="2">
    <source>
        <dbReference type="ARBA" id="ARBA00022574"/>
    </source>
</evidence>
<dbReference type="Pfam" id="PF14844">
    <property type="entry name" value="PH_BEACH"/>
    <property type="match status" value="1"/>
</dbReference>
<proteinExistence type="predicted"/>
<dbReference type="EMBL" id="GL379791">
    <property type="protein sequence ID" value="EGT52012.1"/>
    <property type="molecule type" value="Genomic_DNA"/>
</dbReference>
<feature type="domain" description="BEACH" evidence="9">
    <location>
        <begin position="1829"/>
        <end position="2118"/>
    </location>
</feature>
<comment type="function">
    <text evidence="5">Binds to type II regulatory subunits of protein kinase A and anchors/targets them to the membrane. May anchor the kinase to cytoskeletal and/or organelle-associated proteins. Regulates endosomal traffic in polarized epithelial cells such as the vulval precursor cells and intestinal cells. Thought to act as a negative regulator of lin-12 activity in vulval precursor cells. May have a role in the internalization process from basolateral surface of polarized epithelial cells.</text>
</comment>
<feature type="compositionally biased region" description="Acidic residues" evidence="8">
    <location>
        <begin position="1370"/>
        <end position="1385"/>
    </location>
</feature>
<dbReference type="OrthoDB" id="26681at2759"/>
<dbReference type="CDD" id="cd01201">
    <property type="entry name" value="PH_BEACH"/>
    <property type="match status" value="1"/>
</dbReference>
<dbReference type="CDD" id="cd06071">
    <property type="entry name" value="Beach"/>
    <property type="match status" value="1"/>
</dbReference>
<feature type="region of interest" description="Disordered" evidence="8">
    <location>
        <begin position="1"/>
        <end position="120"/>
    </location>
</feature>
<dbReference type="Gene3D" id="1.10.1540.10">
    <property type="entry name" value="BEACH domain"/>
    <property type="match status" value="1"/>
</dbReference>
<dbReference type="STRING" id="135651.G0MEB5"/>
<dbReference type="Proteomes" id="UP000008068">
    <property type="component" value="Unassembled WGS sequence"/>
</dbReference>
<dbReference type="PROSITE" id="PS50197">
    <property type="entry name" value="BEACH"/>
    <property type="match status" value="1"/>
</dbReference>
<dbReference type="InterPro" id="IPR015943">
    <property type="entry name" value="WD40/YVTN_repeat-like_dom_sf"/>
</dbReference>
<dbReference type="InterPro" id="IPR036322">
    <property type="entry name" value="WD40_repeat_dom_sf"/>
</dbReference>
<dbReference type="InterPro" id="IPR013320">
    <property type="entry name" value="ConA-like_dom_sf"/>
</dbReference>
<gene>
    <name evidence="11" type="ORF">CAEBREN_19738</name>
</gene>
<name>G0MEB5_CAEBE</name>
<feature type="compositionally biased region" description="Basic and acidic residues" evidence="8">
    <location>
        <begin position="1641"/>
        <end position="1661"/>
    </location>
</feature>
<dbReference type="InterPro" id="IPR031570">
    <property type="entry name" value="NBEA/BDCP_DUF4704"/>
</dbReference>
<dbReference type="PANTHER" id="PTHR13743">
    <property type="entry name" value="BEIGE/BEACH-RELATED"/>
    <property type="match status" value="1"/>
</dbReference>
<sequence length="2520" mass="282527">MEISETSHNESGPPIRENGTVESPAEDEVNDEESNMETVDLGMDDTSATDASSPNVFKNIDNEAPEGPPDVTSSEEAAEAEETSASEEKVEEIVIPSVPTPAPPQDVSPTAAIESLPPLPEGKELELEDDVTSSLPRLLSKTTLIHSNEEGADETIQRLVTALHSNSPNTDRTQIVDNLFNLLVGGHFDQESKFVIEEASNVDHMLTLLSHCDADLQNEIWSLFLAVMKKSNRNLEACTRVGLISKVLDLLPEAPPLLADLLVQIIAALVAYSINVKQTKHLLRALKSTKDQWPPNSLKLLHVLKEMPQHDSADVFFSFPGKDQSGIILPPIKMMPYQQGWTFATWLRMEPLNSVTFEKEQPVLYSFRTSKGIGYSCHFTGNCLVVNVEKTKGKEQSRCIRAELGARKWHHIAIAHCYSRWGRSDIKCFIDGQLAETIELSWVVTSPTNWDRCSIGGSADGTANTAFCGQMGAMYLFAEALSLQQANSLFCLGPAYQSTFKHDSETSLPEGYKKHLFDGHLHSSLVFAYCPKNCHGQLCLYTPPKTAANTYFVQIPHAVMKEGVEVITTHSIHKSLQSVGGIQILLPLFAQIDLPSSHDNSIDGEVCQTLLSLISLLLSSSQSSQQQLFHSKGFLIISSCLQKASPSHLSMKVLEQLIHIAKFLLRCPAGGPLLKHLFDYILFNPKLWIRARPEVQVHLYQYLATDFLANNNFSSMLRRVPTVIEMCHTLKHFYWLALPQTASDYTVEERPENFATADIVAIRSAILTFINRIVVAPSGSPEEEEKSRDQEVHTLLNLLATVREDDNLYDVLALVTRLLAEQPAIMIPAIDKNKALGIIFNLLAAPNELIRIPALKILGYFLARSTIKRKTESMGNQNLFSLIGERLLSHKRVLSLPTYNVLLEILVEQMTSTFSYAAHQPAQPEWKFENPQLLKVIAHVISQCDESESIVQIKKCFLIDIINLCRESKDNRRTILQMSVWQDWLIGLAYVFPTNEAQMEVSELVWEAFSILLHHALRHEYGGWRVWVDTLAIAHSKVSFEKFKKKLADAKIKAERAENGDEAKMEPTPVYRAPEFAWSDVHVRLLADLLSGIERTVEEWKVAEGGISDQCNASENQVFVGNVVHVISQLADSLIMACGGLLPLLASATAPNNDMEIVDPCQQQLPISVAASFLMRFARLVDTFVLASGVSFSELEQEKNMPAGGVLRQSLRISATVTVRHILASRIQQPDTPRYETNSTKKNQCIMEFVREALEKLSPDGLENLERLVQDSDITRIKGVVYRDMVEENRQAQFLALSVIYLVSVLMVSRYRDILEPPSSPSPFFDSTTQKQESIEGDSSKSSPENTANGKLADGDQSSLRNGSDKNENGEEGDDDEENSEEGQGDDGGRIAAIKVADSGMKTDGNDYNEEELTRIHQSNGRRPSTLMPVQQTAERRAYLTNKLQTALETCAPLLREMMSDFRGYLQKTLLGTHGQEIMNDTKVLETLRNRNASVIELVMLLCSQEWQTSLQKHAGLAFIELVNEGRLMAHATRDHVLRVANEADFILNRLRAEDVSKHAQFEAESREQLAARHEEYSRCDLLIVSGRLRDSLNATRLLEKMSAILSDPDDVKSGTKFWKLDVWEDDSRRRKRFVPNPYGSRHEEANLPEGEKNEEPEISEQERIRKILKGLFTQRQTTSGSHELVDESDIDKWAQEVDPTPSSQSACFSTAAKLIAPGVVVPGTLSVTASDLFFDANESDPNYKKQCAQVLRYCEALHARWNLQEIRAIFLRRYLLQNTALELFLASRTAIMFAFDSEDTVKKVVYQLPRVGVGVKYGLPQSRKTSLMTPRQLFKHSDMCVKWQKREISNFDYLMFLNTVAGRTFNDLSQYPVFPWILTNYTSDTLDLSVASNFRDLSKPIGALSEARRKFFNDRYTTWEDDQVPAFHYGTHYSTPAFTLNWLLRLEPFASMFINLHDGKFDHPDRITHSIKDSWDRCQRDSHDVKELIPELFYLPEMFRNSSEFNLGRRADGTPVDDVVLPPWAESPEHFVLMHRQALESDLVSCQLNQWIDLIFGYKQRGAEAVRATNVFYHLTYEGTVTPKMAETPGQVAAIEQQILSFGQTPSQLLAEAHPPRHSIMSMAPTMFRRHDDDLCMMMKYISNSPVVYLAANTFHQLPQPTVVGVAQNLVFSLNKWDNSYSYGSSQRSALSMDTSNSEGQVSLPLTADPQLATAASTTPIARRHLGDAFDQRLQVQCSNFVTTTDSKYIFACGYPDYSFRIVDTDSGRVRQAVYGHGDVVTCIARSETSLFSDCYVVTGSMDCTVVLWHWNGTTGFIAGEYNQPGEVPSPRSILTGHEASISALCVSAEHGLVVSGCEDGVILIHTTSSDLLRRIKGHGVVTQLSMSRECILLALFDSKRMVTYSSTARKLNEVLVDDKIECVTVTRDGEFAVTGAINGRITIWRMFPLTKLYTYQQLNSAVRSVAVVASHRFILGGLDSGAIVVYNADFNRWHYEYKHRYIQNNSAAKPLQSPSPQK</sequence>
<protein>
    <recommendedName>
        <fullName evidence="6">Putative neurobeachin homolog</fullName>
    </recommendedName>
    <alternativeName>
        <fullName evidence="7">Suppressor enhancer of lin-12</fullName>
    </alternativeName>
</protein>
<dbReference type="GO" id="GO:0019901">
    <property type="term" value="F:protein kinase binding"/>
    <property type="evidence" value="ECO:0007669"/>
    <property type="project" value="TreeGrafter"/>
</dbReference>
<dbReference type="SUPFAM" id="SSF50978">
    <property type="entry name" value="WD40 repeat-like"/>
    <property type="match status" value="1"/>
</dbReference>
<dbReference type="eggNOG" id="KOG1787">
    <property type="taxonomic scope" value="Eukaryota"/>
</dbReference>
<dbReference type="Gene3D" id="2.130.10.10">
    <property type="entry name" value="YVTN repeat-like/Quinoprotein amine dehydrogenase"/>
    <property type="match status" value="1"/>
</dbReference>
<dbReference type="SUPFAM" id="SSF49899">
    <property type="entry name" value="Concanavalin A-like lectins/glucanases"/>
    <property type="match status" value="1"/>
</dbReference>
<dbReference type="GO" id="GO:0016020">
    <property type="term" value="C:membrane"/>
    <property type="evidence" value="ECO:0007669"/>
    <property type="project" value="UniProtKB-SubCell"/>
</dbReference>
<dbReference type="Pfam" id="PF13385">
    <property type="entry name" value="Laminin_G_3"/>
    <property type="match status" value="1"/>
</dbReference>
<keyword evidence="3" id="KW-0677">Repeat</keyword>
<keyword evidence="4" id="KW-0472">Membrane</keyword>